<dbReference type="AlphaFoldDB" id="A0A382FV91"/>
<dbReference type="InterPro" id="IPR046150">
    <property type="entry name" value="DUF6152"/>
</dbReference>
<name>A0A382FV91_9ZZZZ</name>
<sequence>VYAHHSHANLDRTKVIVNKGTVVKYGWSMPHVYIKVDAANPQGKIVRYSIEMIHPPGMLERGWTRRSLKKGDVITWSGASDKNPSRYYSGLNWLEKSDGTRLTLKLHAEVVMPSSDFSGLWSRHLSVPKRYLPQDDWPFTALAKENIDNFDGSQTPLTDCINPGPPKATILPYPMKIIRNSDNTMTINYEGRNIPRTIYFDKNRMAGERSVQGHSVAWFEGEELVIETDNFVADRWGTYTGVDSSDQKHLVERLSLSDDGLAITIEMIVTDPVYLTEPVTIMHKVRKLADRELVQAACTVESAKMYLTSQ</sequence>
<reference evidence="1" key="1">
    <citation type="submission" date="2018-05" db="EMBL/GenBank/DDBJ databases">
        <authorList>
            <person name="Lanie J.A."/>
            <person name="Ng W.-L."/>
            <person name="Kazmierczak K.M."/>
            <person name="Andrzejewski T.M."/>
            <person name="Davidsen T.M."/>
            <person name="Wayne K.J."/>
            <person name="Tettelin H."/>
            <person name="Glass J.I."/>
            <person name="Rusch D."/>
            <person name="Podicherti R."/>
            <person name="Tsui H.-C.T."/>
            <person name="Winkler M.E."/>
        </authorList>
    </citation>
    <scope>NUCLEOTIDE SEQUENCE</scope>
</reference>
<evidence type="ECO:0000313" key="1">
    <source>
        <dbReference type="EMBL" id="SVB66137.1"/>
    </source>
</evidence>
<protein>
    <submittedName>
        <fullName evidence="1">Uncharacterized protein</fullName>
    </submittedName>
</protein>
<proteinExistence type="predicted"/>
<dbReference type="Pfam" id="PF19649">
    <property type="entry name" value="DUF6152"/>
    <property type="match status" value="1"/>
</dbReference>
<feature type="non-terminal residue" evidence="1">
    <location>
        <position position="1"/>
    </location>
</feature>
<accession>A0A382FV91</accession>
<organism evidence="1">
    <name type="scientific">marine metagenome</name>
    <dbReference type="NCBI Taxonomy" id="408172"/>
    <lineage>
        <taxon>unclassified sequences</taxon>
        <taxon>metagenomes</taxon>
        <taxon>ecological metagenomes</taxon>
    </lineage>
</organism>
<dbReference type="EMBL" id="UINC01051689">
    <property type="protein sequence ID" value="SVB66137.1"/>
    <property type="molecule type" value="Genomic_DNA"/>
</dbReference>
<gene>
    <name evidence="1" type="ORF">METZ01_LOCUS218991</name>
</gene>